<dbReference type="InterPro" id="IPR033480">
    <property type="entry name" value="sCache_2"/>
</dbReference>
<feature type="transmembrane region" description="Helical" evidence="10">
    <location>
        <begin position="7"/>
        <end position="30"/>
    </location>
</feature>
<proteinExistence type="inferred from homology"/>
<evidence type="ECO:0000259" key="11">
    <source>
        <dbReference type="PROSITE" id="PS50111"/>
    </source>
</evidence>
<dbReference type="STRING" id="1195236.CTER_2018"/>
<dbReference type="PANTHER" id="PTHR32089:SF112">
    <property type="entry name" value="LYSOZYME-LIKE PROTEIN-RELATED"/>
    <property type="match status" value="1"/>
</dbReference>
<keyword evidence="6 8" id="KW-0807">Transducer</keyword>
<feature type="transmembrane region" description="Helical" evidence="10">
    <location>
        <begin position="213"/>
        <end position="234"/>
    </location>
</feature>
<dbReference type="Gene3D" id="3.30.450.20">
    <property type="entry name" value="PAS domain"/>
    <property type="match status" value="1"/>
</dbReference>
<reference evidence="13 14" key="1">
    <citation type="journal article" date="2013" name="Genome Announc.">
        <title>Draft Genome Sequence of the Cellulolytic, Mesophilic, Anaerobic Bacterium Clostridium termitidis Strain CT1112 (DSM 5398).</title>
        <authorList>
            <person name="Lal S."/>
            <person name="Ramachandran U."/>
            <person name="Zhang X."/>
            <person name="Munir R."/>
            <person name="Sparling R."/>
            <person name="Levin D.B."/>
        </authorList>
    </citation>
    <scope>NUCLEOTIDE SEQUENCE [LARGE SCALE GENOMIC DNA]</scope>
    <source>
        <strain evidence="13 14">CT1112</strain>
    </source>
</reference>
<dbReference type="PROSITE" id="PS50885">
    <property type="entry name" value="HAMP"/>
    <property type="match status" value="1"/>
</dbReference>
<keyword evidence="9" id="KW-0175">Coiled coil</keyword>
<dbReference type="CDD" id="cd06225">
    <property type="entry name" value="HAMP"/>
    <property type="match status" value="1"/>
</dbReference>
<keyword evidence="3 10" id="KW-0812">Transmembrane</keyword>
<dbReference type="CDD" id="cd18774">
    <property type="entry name" value="PDC2_HK_sensor"/>
    <property type="match status" value="1"/>
</dbReference>
<name>S0FJQ8_RUMCE</name>
<dbReference type="Pfam" id="PF00672">
    <property type="entry name" value="HAMP"/>
    <property type="match status" value="1"/>
</dbReference>
<evidence type="ECO:0000256" key="7">
    <source>
        <dbReference type="ARBA" id="ARBA00029447"/>
    </source>
</evidence>
<dbReference type="GO" id="GO:0007165">
    <property type="term" value="P:signal transduction"/>
    <property type="evidence" value="ECO:0007669"/>
    <property type="project" value="UniProtKB-KW"/>
</dbReference>
<evidence type="ECO:0000256" key="9">
    <source>
        <dbReference type="SAM" id="Coils"/>
    </source>
</evidence>
<evidence type="ECO:0000256" key="3">
    <source>
        <dbReference type="ARBA" id="ARBA00022692"/>
    </source>
</evidence>
<protein>
    <submittedName>
        <fullName evidence="13">Methyl-accepting chemotaxis protein</fullName>
    </submittedName>
</protein>
<dbReference type="AlphaFoldDB" id="S0FJQ8"/>
<dbReference type="Proteomes" id="UP000014155">
    <property type="component" value="Unassembled WGS sequence"/>
</dbReference>
<evidence type="ECO:0000256" key="4">
    <source>
        <dbReference type="ARBA" id="ARBA00022989"/>
    </source>
</evidence>
<evidence type="ECO:0000313" key="13">
    <source>
        <dbReference type="EMBL" id="EMS72027.1"/>
    </source>
</evidence>
<evidence type="ECO:0000256" key="2">
    <source>
        <dbReference type="ARBA" id="ARBA00022475"/>
    </source>
</evidence>
<dbReference type="Pfam" id="PF00015">
    <property type="entry name" value="MCPsignal"/>
    <property type="match status" value="1"/>
</dbReference>
<keyword evidence="4 10" id="KW-1133">Transmembrane helix</keyword>
<dbReference type="RefSeq" id="WP_004625540.1">
    <property type="nucleotide sequence ID" value="NZ_AORV01000031.1"/>
</dbReference>
<accession>S0FJQ8</accession>
<comment type="similarity">
    <text evidence="7">Belongs to the methyl-accepting chemotaxis (MCP) protein family.</text>
</comment>
<dbReference type="Gene3D" id="6.10.340.10">
    <property type="match status" value="1"/>
</dbReference>
<evidence type="ECO:0000256" key="1">
    <source>
        <dbReference type="ARBA" id="ARBA00004651"/>
    </source>
</evidence>
<keyword evidence="5 10" id="KW-0472">Membrane</keyword>
<keyword evidence="2" id="KW-1003">Cell membrane</keyword>
<keyword evidence="14" id="KW-1185">Reference proteome</keyword>
<dbReference type="GO" id="GO:0005886">
    <property type="term" value="C:plasma membrane"/>
    <property type="evidence" value="ECO:0007669"/>
    <property type="project" value="UniProtKB-SubCell"/>
</dbReference>
<feature type="domain" description="Methyl-accepting transducer" evidence="11">
    <location>
        <begin position="301"/>
        <end position="559"/>
    </location>
</feature>
<evidence type="ECO:0000256" key="6">
    <source>
        <dbReference type="ARBA" id="ARBA00023224"/>
    </source>
</evidence>
<dbReference type="Pfam" id="PF17200">
    <property type="entry name" value="sCache_2"/>
    <property type="match status" value="1"/>
</dbReference>
<dbReference type="SMART" id="SM01049">
    <property type="entry name" value="Cache_2"/>
    <property type="match status" value="1"/>
</dbReference>
<dbReference type="EMBL" id="AORV01000031">
    <property type="protein sequence ID" value="EMS72027.1"/>
    <property type="molecule type" value="Genomic_DNA"/>
</dbReference>
<dbReference type="eggNOG" id="COG0840">
    <property type="taxonomic scope" value="Bacteria"/>
</dbReference>
<gene>
    <name evidence="13" type="ORF">CTER_2018</name>
</gene>
<feature type="coiled-coil region" evidence="9">
    <location>
        <begin position="305"/>
        <end position="332"/>
    </location>
</feature>
<dbReference type="PROSITE" id="PS50111">
    <property type="entry name" value="CHEMOTAXIS_TRANSDUC_2"/>
    <property type="match status" value="1"/>
</dbReference>
<comment type="caution">
    <text evidence="13">The sequence shown here is derived from an EMBL/GenBank/DDBJ whole genome shotgun (WGS) entry which is preliminary data.</text>
</comment>
<organism evidence="13 14">
    <name type="scientific">Ruminiclostridium cellobioparum subsp. termitidis CT1112</name>
    <dbReference type="NCBI Taxonomy" id="1195236"/>
    <lineage>
        <taxon>Bacteria</taxon>
        <taxon>Bacillati</taxon>
        <taxon>Bacillota</taxon>
        <taxon>Clostridia</taxon>
        <taxon>Eubacteriales</taxon>
        <taxon>Oscillospiraceae</taxon>
        <taxon>Ruminiclostridium</taxon>
    </lineage>
</organism>
<dbReference type="SUPFAM" id="SSF58104">
    <property type="entry name" value="Methyl-accepting chemotaxis protein (MCP) signaling domain"/>
    <property type="match status" value="1"/>
</dbReference>
<dbReference type="InterPro" id="IPR004089">
    <property type="entry name" value="MCPsignal_dom"/>
</dbReference>
<dbReference type="PATRIC" id="fig|1195236.3.peg.2321"/>
<evidence type="ECO:0000256" key="5">
    <source>
        <dbReference type="ARBA" id="ARBA00023136"/>
    </source>
</evidence>
<evidence type="ECO:0000256" key="10">
    <source>
        <dbReference type="SAM" id="Phobius"/>
    </source>
</evidence>
<dbReference type="Gene3D" id="1.10.287.950">
    <property type="entry name" value="Methyl-accepting chemotaxis protein"/>
    <property type="match status" value="1"/>
</dbReference>
<sequence length="597" mass="66517">MTKKIKYRILGTFLITSTLFIVFLSTYVIFNLIQLNKSETAAVEKMLFSDYDNMIKNEVEAAITILESYHDAYKEGLMPEKEAQETAKRIIKKLKYGNDGYFWIDDTSGVLVAHPVKPEDEGKNRLDITDPNGVKLIREIIEAAADNQRSGYTDYMWEKPEDAGTDRLTQKRAYSKLFKPWNWIVSTGNYVDDIQNIVSEKGVELNRNLTENILGILIFLGLSIIAMIFVGLALSRKLSEPIVKIVKAFEKDEDGQISIQEIRLKSRDEIGILANTLNEMSMQVKGFINGVMSESANIDASADNVREQMTMMNKLIEEVSETTEELSAGMEETAASTQEMYATAVEIGTAVDLIAGKAQESERHVIEISKRAKDLKENISNAIIDGTQIIGKSRKNLEKALLEAESVKRINELADVILQITSQTNLLALNASIEAVRAGEAGKGFAVVADEIRVLAEDSKNTANKITGIIRQVTGSVSNLSDNSSELLDFIDTTVKRDFDMILNASGEYERDSENLSLLVADFSRTSEELNVSISNMIKAINEITSANSEEAEGTSNIAQRSVQVKERANELLVQANKSKKYSENLMNYVSKFKLEQ</sequence>
<comment type="subcellular location">
    <subcellularLocation>
        <location evidence="1">Cell membrane</location>
        <topology evidence="1">Multi-pass membrane protein</topology>
    </subcellularLocation>
</comment>
<evidence type="ECO:0000256" key="8">
    <source>
        <dbReference type="PROSITE-ProRule" id="PRU00284"/>
    </source>
</evidence>
<feature type="domain" description="HAMP" evidence="12">
    <location>
        <begin position="236"/>
        <end position="289"/>
    </location>
</feature>
<dbReference type="InterPro" id="IPR003660">
    <property type="entry name" value="HAMP_dom"/>
</dbReference>
<evidence type="ECO:0000313" key="14">
    <source>
        <dbReference type="Proteomes" id="UP000014155"/>
    </source>
</evidence>
<evidence type="ECO:0000259" key="12">
    <source>
        <dbReference type="PROSITE" id="PS50885"/>
    </source>
</evidence>
<dbReference type="PANTHER" id="PTHR32089">
    <property type="entry name" value="METHYL-ACCEPTING CHEMOTAXIS PROTEIN MCPB"/>
    <property type="match status" value="1"/>
</dbReference>
<dbReference type="SMART" id="SM00283">
    <property type="entry name" value="MA"/>
    <property type="match status" value="1"/>
</dbReference>